<organism evidence="8 9">
    <name type="scientific">Panicum miliaceum</name>
    <name type="common">Proso millet</name>
    <name type="synonym">Broomcorn millet</name>
    <dbReference type="NCBI Taxonomy" id="4540"/>
    <lineage>
        <taxon>Eukaryota</taxon>
        <taxon>Viridiplantae</taxon>
        <taxon>Streptophyta</taxon>
        <taxon>Embryophyta</taxon>
        <taxon>Tracheophyta</taxon>
        <taxon>Spermatophyta</taxon>
        <taxon>Magnoliopsida</taxon>
        <taxon>Liliopsida</taxon>
        <taxon>Poales</taxon>
        <taxon>Poaceae</taxon>
        <taxon>PACMAD clade</taxon>
        <taxon>Panicoideae</taxon>
        <taxon>Panicodae</taxon>
        <taxon>Paniceae</taxon>
        <taxon>Panicinae</taxon>
        <taxon>Panicum</taxon>
        <taxon>Panicum sect. Panicum</taxon>
    </lineage>
</organism>
<dbReference type="GO" id="GO:0000976">
    <property type="term" value="F:transcription cis-regulatory region binding"/>
    <property type="evidence" value="ECO:0007669"/>
    <property type="project" value="TreeGrafter"/>
</dbReference>
<feature type="coiled-coil region" evidence="5">
    <location>
        <begin position="84"/>
        <end position="139"/>
    </location>
</feature>
<evidence type="ECO:0000313" key="8">
    <source>
        <dbReference type="EMBL" id="RLN16713.1"/>
    </source>
</evidence>
<keyword evidence="1" id="KW-0805">Transcription regulation</keyword>
<evidence type="ECO:0000256" key="3">
    <source>
        <dbReference type="ARBA" id="ARBA00023163"/>
    </source>
</evidence>
<dbReference type="GO" id="GO:0045893">
    <property type="term" value="P:positive regulation of DNA-templated transcription"/>
    <property type="evidence" value="ECO:0007669"/>
    <property type="project" value="TreeGrafter"/>
</dbReference>
<keyword evidence="9" id="KW-1185">Reference proteome</keyword>
<dbReference type="SMART" id="SM00338">
    <property type="entry name" value="BRLZ"/>
    <property type="match status" value="1"/>
</dbReference>
<accession>A0A3L6S8U6</accession>
<evidence type="ECO:0000256" key="1">
    <source>
        <dbReference type="ARBA" id="ARBA00023015"/>
    </source>
</evidence>
<protein>
    <submittedName>
        <fullName evidence="8">Ocs element-binding factor 1-like</fullName>
    </submittedName>
</protein>
<gene>
    <name evidence="8" type="ORF">C2845_PM02G02760</name>
</gene>
<dbReference type="EMBL" id="PQIB02000005">
    <property type="protein sequence ID" value="RLN16713.1"/>
    <property type="molecule type" value="Genomic_DNA"/>
</dbReference>
<dbReference type="GO" id="GO:0003700">
    <property type="term" value="F:DNA-binding transcription factor activity"/>
    <property type="evidence" value="ECO:0007669"/>
    <property type="project" value="InterPro"/>
</dbReference>
<evidence type="ECO:0000256" key="2">
    <source>
        <dbReference type="ARBA" id="ARBA00023125"/>
    </source>
</evidence>
<keyword evidence="5" id="KW-0175">Coiled coil</keyword>
<dbReference type="Proteomes" id="UP000275267">
    <property type="component" value="Unassembled WGS sequence"/>
</dbReference>
<dbReference type="InterPro" id="IPR004827">
    <property type="entry name" value="bZIP"/>
</dbReference>
<name>A0A3L6S8U6_PANMI</name>
<dbReference type="PANTHER" id="PTHR45764">
    <property type="entry name" value="BZIP TRANSCRIPTION FACTOR 44"/>
    <property type="match status" value="1"/>
</dbReference>
<dbReference type="PANTHER" id="PTHR45764:SF7">
    <property type="entry name" value="OS09G0474000 PROTEIN"/>
    <property type="match status" value="1"/>
</dbReference>
<dbReference type="PROSITE" id="PS00036">
    <property type="entry name" value="BZIP_BASIC"/>
    <property type="match status" value="1"/>
</dbReference>
<dbReference type="InterPro" id="IPR046347">
    <property type="entry name" value="bZIP_sf"/>
</dbReference>
<sequence>MAFSDYCCSIDTDGFWATSPPQLGFGSEPAASPLFPSETPAPSSPEVEAGDAAAAGCADERRLRRRISNRDSARRSRARKQRLLDELRASAAALGRRRRELAARAQDARGRLALARLANAGLRAEADALSRRLAAARRALALGRLYHAAAAATAGGIGSGACSCSLGFVDIEQTIASLIA</sequence>
<reference evidence="9" key="1">
    <citation type="journal article" date="2019" name="Nat. Commun.">
        <title>The genome of broomcorn millet.</title>
        <authorList>
            <person name="Zou C."/>
            <person name="Miki D."/>
            <person name="Li D."/>
            <person name="Tang Q."/>
            <person name="Xiao L."/>
            <person name="Rajput S."/>
            <person name="Deng P."/>
            <person name="Jia W."/>
            <person name="Huang R."/>
            <person name="Zhang M."/>
            <person name="Sun Y."/>
            <person name="Hu J."/>
            <person name="Fu X."/>
            <person name="Schnable P.S."/>
            <person name="Li F."/>
            <person name="Zhang H."/>
            <person name="Feng B."/>
            <person name="Zhu X."/>
            <person name="Liu R."/>
            <person name="Schnable J.C."/>
            <person name="Zhu J.-K."/>
            <person name="Zhang H."/>
        </authorList>
    </citation>
    <scope>NUCLEOTIDE SEQUENCE [LARGE SCALE GENOMIC DNA]</scope>
</reference>
<dbReference type="OrthoDB" id="10536575at2759"/>
<evidence type="ECO:0000256" key="5">
    <source>
        <dbReference type="SAM" id="Coils"/>
    </source>
</evidence>
<keyword evidence="3" id="KW-0804">Transcription</keyword>
<keyword evidence="2" id="KW-0238">DNA-binding</keyword>
<dbReference type="PROSITE" id="PS50217">
    <property type="entry name" value="BZIP"/>
    <property type="match status" value="1"/>
</dbReference>
<dbReference type="SUPFAM" id="SSF57959">
    <property type="entry name" value="Leucine zipper domain"/>
    <property type="match status" value="1"/>
</dbReference>
<keyword evidence="4" id="KW-0539">Nucleus</keyword>
<feature type="domain" description="BZIP" evidence="7">
    <location>
        <begin position="59"/>
        <end position="109"/>
    </location>
</feature>
<evidence type="ECO:0000256" key="4">
    <source>
        <dbReference type="ARBA" id="ARBA00023242"/>
    </source>
</evidence>
<evidence type="ECO:0000256" key="6">
    <source>
        <dbReference type="SAM" id="MobiDB-lite"/>
    </source>
</evidence>
<comment type="caution">
    <text evidence="8">The sequence shown here is derived from an EMBL/GenBank/DDBJ whole genome shotgun (WGS) entry which is preliminary data.</text>
</comment>
<dbReference type="AlphaFoldDB" id="A0A3L6S8U6"/>
<evidence type="ECO:0000259" key="7">
    <source>
        <dbReference type="PROSITE" id="PS50217"/>
    </source>
</evidence>
<proteinExistence type="predicted"/>
<dbReference type="GO" id="GO:0005634">
    <property type="term" value="C:nucleus"/>
    <property type="evidence" value="ECO:0007669"/>
    <property type="project" value="TreeGrafter"/>
</dbReference>
<evidence type="ECO:0000313" key="9">
    <source>
        <dbReference type="Proteomes" id="UP000275267"/>
    </source>
</evidence>
<feature type="region of interest" description="Disordered" evidence="6">
    <location>
        <begin position="20"/>
        <end position="55"/>
    </location>
</feature>